<dbReference type="Pfam" id="PF12710">
    <property type="entry name" value="HAD"/>
    <property type="match status" value="1"/>
</dbReference>
<evidence type="ECO:0000256" key="2">
    <source>
        <dbReference type="ARBA" id="ARBA00022723"/>
    </source>
</evidence>
<dbReference type="InterPro" id="IPR023214">
    <property type="entry name" value="HAD_sf"/>
</dbReference>
<keyword evidence="2" id="KW-0479">Metal-binding</keyword>
<proteinExistence type="inferred from homology"/>
<gene>
    <name evidence="5" type="ORF">KCH_13220</name>
</gene>
<dbReference type="PANTHER" id="PTHR43344">
    <property type="entry name" value="PHOSPHOSERINE PHOSPHATASE"/>
    <property type="match status" value="1"/>
</dbReference>
<evidence type="ECO:0000256" key="1">
    <source>
        <dbReference type="ARBA" id="ARBA00009184"/>
    </source>
</evidence>
<dbReference type="EMBL" id="JNBY01000051">
    <property type="protein sequence ID" value="KDN86876.1"/>
    <property type="molecule type" value="Genomic_DNA"/>
</dbReference>
<dbReference type="PATRIC" id="fig|1348663.4.peg.1264"/>
<evidence type="ECO:0000256" key="4">
    <source>
        <dbReference type="ARBA" id="ARBA00022842"/>
    </source>
</evidence>
<dbReference type="NCBIfam" id="TIGR01488">
    <property type="entry name" value="HAD-SF-IB"/>
    <property type="match status" value="1"/>
</dbReference>
<evidence type="ECO:0008006" key="7">
    <source>
        <dbReference type="Google" id="ProtNLM"/>
    </source>
</evidence>
<protein>
    <recommendedName>
        <fullName evidence="7">HAD-IB family hydrolase</fullName>
    </recommendedName>
</protein>
<evidence type="ECO:0000313" key="6">
    <source>
        <dbReference type="Proteomes" id="UP000027178"/>
    </source>
</evidence>
<sequence length="240" mass="25578">MAARLVFSDVDETLIDCKSMFDFLDFHLGRRYGPAGLRRARAVRADLAAAVASGVPRERANRTYYRAWVGEPAAAVGESGRAWFAERAREDGFWIASVREALAAHRAAGDRIVLVSGSFAAIVKPLARHVGAAVLCSRPEVRGGVFTGGLAGAPVIGEEKRRLVRGVLRALPHVDPARCYAYGDHVSDLPMLAEVGHPVLVGAPQLAARLPGARLLPGAPAPAERPVLSRMFVSASGAWL</sequence>
<evidence type="ECO:0000313" key="5">
    <source>
        <dbReference type="EMBL" id="KDN86876.1"/>
    </source>
</evidence>
<keyword evidence="3" id="KW-0378">Hydrolase</keyword>
<keyword evidence="6" id="KW-1185">Reference proteome</keyword>
<dbReference type="Gene3D" id="3.40.50.1000">
    <property type="entry name" value="HAD superfamily/HAD-like"/>
    <property type="match status" value="1"/>
</dbReference>
<organism evidence="5 6">
    <name type="scientific">Kitasatospora cheerisanensis KCTC 2395</name>
    <dbReference type="NCBI Taxonomy" id="1348663"/>
    <lineage>
        <taxon>Bacteria</taxon>
        <taxon>Bacillati</taxon>
        <taxon>Actinomycetota</taxon>
        <taxon>Actinomycetes</taxon>
        <taxon>Kitasatosporales</taxon>
        <taxon>Streptomycetaceae</taxon>
        <taxon>Kitasatospora</taxon>
    </lineage>
</organism>
<dbReference type="PANTHER" id="PTHR43344:SF13">
    <property type="entry name" value="PHOSPHATASE RV3661-RELATED"/>
    <property type="match status" value="1"/>
</dbReference>
<comment type="caution">
    <text evidence="5">The sequence shown here is derived from an EMBL/GenBank/DDBJ whole genome shotgun (WGS) entry which is preliminary data.</text>
</comment>
<comment type="similarity">
    <text evidence="1">Belongs to the HAD-like hydrolase superfamily. SerB family.</text>
</comment>
<dbReference type="SUPFAM" id="SSF56784">
    <property type="entry name" value="HAD-like"/>
    <property type="match status" value="1"/>
</dbReference>
<dbReference type="Proteomes" id="UP000027178">
    <property type="component" value="Unassembled WGS sequence"/>
</dbReference>
<dbReference type="InterPro" id="IPR050582">
    <property type="entry name" value="HAD-like_SerB"/>
</dbReference>
<name>A0A066Z972_9ACTN</name>
<accession>A0A066Z972</accession>
<dbReference type="eggNOG" id="COG0560">
    <property type="taxonomic scope" value="Bacteria"/>
</dbReference>
<keyword evidence="4" id="KW-0460">Magnesium</keyword>
<dbReference type="AlphaFoldDB" id="A0A066Z972"/>
<reference evidence="5 6" key="1">
    <citation type="submission" date="2014-05" db="EMBL/GenBank/DDBJ databases">
        <title>Draft Genome Sequence of Kitasatospora cheerisanensis KCTC 2395.</title>
        <authorList>
            <person name="Nam D.H."/>
        </authorList>
    </citation>
    <scope>NUCLEOTIDE SEQUENCE [LARGE SCALE GENOMIC DNA]</scope>
    <source>
        <strain evidence="5 6">KCTC 2395</strain>
    </source>
</reference>
<dbReference type="Gene3D" id="1.20.1440.100">
    <property type="entry name" value="SG protein - dephosphorylation function"/>
    <property type="match status" value="1"/>
</dbReference>
<evidence type="ECO:0000256" key="3">
    <source>
        <dbReference type="ARBA" id="ARBA00022801"/>
    </source>
</evidence>
<dbReference type="HOGENOM" id="CLU_052657_1_2_11"/>
<dbReference type="InterPro" id="IPR006385">
    <property type="entry name" value="HAD_hydro_SerB1"/>
</dbReference>
<dbReference type="GO" id="GO:0016787">
    <property type="term" value="F:hydrolase activity"/>
    <property type="evidence" value="ECO:0007669"/>
    <property type="project" value="UniProtKB-KW"/>
</dbReference>
<dbReference type="NCBIfam" id="TIGR01490">
    <property type="entry name" value="HAD-SF-IB-hyp1"/>
    <property type="match status" value="1"/>
</dbReference>
<dbReference type="GO" id="GO:0046872">
    <property type="term" value="F:metal ion binding"/>
    <property type="evidence" value="ECO:0007669"/>
    <property type="project" value="UniProtKB-KW"/>
</dbReference>
<dbReference type="InterPro" id="IPR036412">
    <property type="entry name" value="HAD-like_sf"/>
</dbReference>